<sequence length="204" mass="22332">MVGVDFVTKEFKVHGLVPDVISTPPENLLILEFGSLRVANLGNELSIADTARAPTAISWPSEENALYTLVFGDADVPSRTDGTGRSFLHWLVTNIPESDLHDGNTIKGYVGPGAPQNTGLHRYYFLVYKQNGRITENDASDGYHGPNKEKMFTYIDEKYGSDPALAALIKAGVCWSPERFAKKHGLGAPVAGNFFQTQWKETSA</sequence>
<accession>A0A914VL48</accession>
<dbReference type="Proteomes" id="UP000887566">
    <property type="component" value="Unplaced"/>
</dbReference>
<dbReference type="Pfam" id="PF01161">
    <property type="entry name" value="PBP"/>
    <property type="match status" value="1"/>
</dbReference>
<evidence type="ECO:0000313" key="2">
    <source>
        <dbReference type="WBParaSite" id="PSAMB.scaffold2152size25006.g16579.t1"/>
    </source>
</evidence>
<dbReference type="PANTHER" id="PTHR11362:SF82">
    <property type="entry name" value="PHOSPHATIDYLETHANOLAMINE-BINDING PROTEIN 4"/>
    <property type="match status" value="1"/>
</dbReference>
<organism evidence="1 2">
    <name type="scientific">Plectus sambesii</name>
    <dbReference type="NCBI Taxonomy" id="2011161"/>
    <lineage>
        <taxon>Eukaryota</taxon>
        <taxon>Metazoa</taxon>
        <taxon>Ecdysozoa</taxon>
        <taxon>Nematoda</taxon>
        <taxon>Chromadorea</taxon>
        <taxon>Plectida</taxon>
        <taxon>Plectina</taxon>
        <taxon>Plectoidea</taxon>
        <taxon>Plectidae</taxon>
        <taxon>Plectus</taxon>
    </lineage>
</organism>
<dbReference type="InterPro" id="IPR035810">
    <property type="entry name" value="PEBP_euk"/>
</dbReference>
<name>A0A914VL48_9BILA</name>
<keyword evidence="1" id="KW-1185">Reference proteome</keyword>
<dbReference type="SUPFAM" id="SSF49777">
    <property type="entry name" value="PEBP-like"/>
    <property type="match status" value="1"/>
</dbReference>
<dbReference type="PANTHER" id="PTHR11362">
    <property type="entry name" value="PHOSPHATIDYLETHANOLAMINE-BINDING PROTEIN"/>
    <property type="match status" value="1"/>
</dbReference>
<dbReference type="AlphaFoldDB" id="A0A914VL48"/>
<dbReference type="WBParaSite" id="PSAMB.scaffold2152size25006.g16579.t1">
    <property type="protein sequence ID" value="PSAMB.scaffold2152size25006.g16579.t1"/>
    <property type="gene ID" value="PSAMB.scaffold2152size25006.g16579"/>
</dbReference>
<reference evidence="2" key="1">
    <citation type="submission" date="2022-11" db="UniProtKB">
        <authorList>
            <consortium name="WormBaseParasite"/>
        </authorList>
    </citation>
    <scope>IDENTIFICATION</scope>
</reference>
<dbReference type="CDD" id="cd00866">
    <property type="entry name" value="PEBP_euk"/>
    <property type="match status" value="1"/>
</dbReference>
<protein>
    <submittedName>
        <fullName evidence="2">Phosphatidylethanolamine-binding protein</fullName>
    </submittedName>
</protein>
<dbReference type="InterPro" id="IPR008914">
    <property type="entry name" value="PEBP"/>
</dbReference>
<proteinExistence type="predicted"/>
<dbReference type="Gene3D" id="3.90.280.10">
    <property type="entry name" value="PEBP-like"/>
    <property type="match status" value="1"/>
</dbReference>
<evidence type="ECO:0000313" key="1">
    <source>
        <dbReference type="Proteomes" id="UP000887566"/>
    </source>
</evidence>
<dbReference type="InterPro" id="IPR036610">
    <property type="entry name" value="PEBP-like_sf"/>
</dbReference>